<proteinExistence type="predicted"/>
<keyword evidence="1" id="KW-0812">Transmembrane</keyword>
<gene>
    <name evidence="2" type="ORF">EJ06DRAFT_531888</name>
</gene>
<keyword evidence="3" id="KW-1185">Reference proteome</keyword>
<name>A0A6G1HS33_9PEZI</name>
<dbReference type="Proteomes" id="UP000799640">
    <property type="component" value="Unassembled WGS sequence"/>
</dbReference>
<keyword evidence="1" id="KW-0472">Membrane</keyword>
<evidence type="ECO:0000256" key="1">
    <source>
        <dbReference type="SAM" id="Phobius"/>
    </source>
</evidence>
<evidence type="ECO:0000313" key="3">
    <source>
        <dbReference type="Proteomes" id="UP000799640"/>
    </source>
</evidence>
<dbReference type="EMBL" id="ML996699">
    <property type="protein sequence ID" value="KAF2398812.1"/>
    <property type="molecule type" value="Genomic_DNA"/>
</dbReference>
<keyword evidence="1" id="KW-1133">Transmembrane helix</keyword>
<sequence>MAADDGVAQASSSTTLRYYWALRSRFGPLSFPSTHPPSTSFNPGRLALQSCFALLLTHARLRGKRTYSCLTLLELFSALLFSLPSLPVFALPFPAVQPPPPSPSLAS</sequence>
<protein>
    <submittedName>
        <fullName evidence="2">Uncharacterized protein</fullName>
    </submittedName>
</protein>
<feature type="transmembrane region" description="Helical" evidence="1">
    <location>
        <begin position="70"/>
        <end position="93"/>
    </location>
</feature>
<accession>A0A6G1HS33</accession>
<organism evidence="2 3">
    <name type="scientific">Trichodelitschia bisporula</name>
    <dbReference type="NCBI Taxonomy" id="703511"/>
    <lineage>
        <taxon>Eukaryota</taxon>
        <taxon>Fungi</taxon>
        <taxon>Dikarya</taxon>
        <taxon>Ascomycota</taxon>
        <taxon>Pezizomycotina</taxon>
        <taxon>Dothideomycetes</taxon>
        <taxon>Dothideomycetes incertae sedis</taxon>
        <taxon>Phaeotrichales</taxon>
        <taxon>Phaeotrichaceae</taxon>
        <taxon>Trichodelitschia</taxon>
    </lineage>
</organism>
<reference evidence="2" key="1">
    <citation type="journal article" date="2020" name="Stud. Mycol.">
        <title>101 Dothideomycetes genomes: a test case for predicting lifestyles and emergence of pathogens.</title>
        <authorList>
            <person name="Haridas S."/>
            <person name="Albert R."/>
            <person name="Binder M."/>
            <person name="Bloem J."/>
            <person name="Labutti K."/>
            <person name="Salamov A."/>
            <person name="Andreopoulos B."/>
            <person name="Baker S."/>
            <person name="Barry K."/>
            <person name="Bills G."/>
            <person name="Bluhm B."/>
            <person name="Cannon C."/>
            <person name="Castanera R."/>
            <person name="Culley D."/>
            <person name="Daum C."/>
            <person name="Ezra D."/>
            <person name="Gonzalez J."/>
            <person name="Henrissat B."/>
            <person name="Kuo A."/>
            <person name="Liang C."/>
            <person name="Lipzen A."/>
            <person name="Lutzoni F."/>
            <person name="Magnuson J."/>
            <person name="Mondo S."/>
            <person name="Nolan M."/>
            <person name="Ohm R."/>
            <person name="Pangilinan J."/>
            <person name="Park H.-J."/>
            <person name="Ramirez L."/>
            <person name="Alfaro M."/>
            <person name="Sun H."/>
            <person name="Tritt A."/>
            <person name="Yoshinaga Y."/>
            <person name="Zwiers L.-H."/>
            <person name="Turgeon B."/>
            <person name="Goodwin S."/>
            <person name="Spatafora J."/>
            <person name="Crous P."/>
            <person name="Grigoriev I."/>
        </authorList>
    </citation>
    <scope>NUCLEOTIDE SEQUENCE</scope>
    <source>
        <strain evidence="2">CBS 262.69</strain>
    </source>
</reference>
<evidence type="ECO:0000313" key="2">
    <source>
        <dbReference type="EMBL" id="KAF2398812.1"/>
    </source>
</evidence>
<dbReference type="AlphaFoldDB" id="A0A6G1HS33"/>